<comment type="function">
    <text evidence="9">Essential subunit of the Sec protein translocation channel SecYEG. Clamps together the 2 halves of SecY. May contact the channel plug during translocation.</text>
</comment>
<keyword evidence="2 9" id="KW-0813">Transport</keyword>
<feature type="transmembrane region" description="Helical" evidence="9">
    <location>
        <begin position="39"/>
        <end position="60"/>
    </location>
</feature>
<reference evidence="10" key="1">
    <citation type="submission" date="2021-05" db="EMBL/GenBank/DDBJ databases">
        <authorList>
            <person name="Pietrasiak N."/>
            <person name="Ward R."/>
            <person name="Stajich J.E."/>
            <person name="Kurbessoian T."/>
        </authorList>
    </citation>
    <scope>NUCLEOTIDE SEQUENCE</scope>
    <source>
        <strain evidence="10">GSE-TBD4-15B</strain>
    </source>
</reference>
<dbReference type="PROSITE" id="PS01067">
    <property type="entry name" value="SECE_SEC61G"/>
    <property type="match status" value="1"/>
</dbReference>
<dbReference type="GO" id="GO:0009306">
    <property type="term" value="P:protein secretion"/>
    <property type="evidence" value="ECO:0007669"/>
    <property type="project" value="UniProtKB-UniRule"/>
</dbReference>
<keyword evidence="8 9" id="KW-0472">Membrane</keyword>
<comment type="caution">
    <text evidence="10">The sequence shown here is derived from an EMBL/GenBank/DDBJ whole genome shotgun (WGS) entry which is preliminary data.</text>
</comment>
<comment type="subcellular location">
    <subcellularLocation>
        <location evidence="9">Cell inner membrane</location>
        <topology evidence="9">Single-pass membrane protein</topology>
    </subcellularLocation>
    <subcellularLocation>
        <location evidence="9">Cellular thylakoid membrane</location>
        <topology evidence="9">Single-pass membrane protein</topology>
    </subcellularLocation>
    <subcellularLocation>
        <location evidence="1">Membrane</location>
    </subcellularLocation>
</comment>
<gene>
    <name evidence="9 10" type="primary">secE</name>
    <name evidence="10" type="ORF">KME07_09790</name>
</gene>
<protein>
    <recommendedName>
        <fullName evidence="9">Protein translocase subunit SecE</fullName>
    </recommendedName>
</protein>
<sequence length="72" mass="8149">MPAKELKKAEASSKFNPNSFIQGIKEELDKVVWPSRQQLISESLAVILMVILSATVIYFVDNFFGWAAKQVF</sequence>
<dbReference type="GO" id="GO:0031676">
    <property type="term" value="C:plasma membrane-derived thylakoid membrane"/>
    <property type="evidence" value="ECO:0007669"/>
    <property type="project" value="UniProtKB-SubCell"/>
</dbReference>
<keyword evidence="9" id="KW-0793">Thylakoid</keyword>
<dbReference type="EMBL" id="JAHHHV010000061">
    <property type="protein sequence ID" value="MBW4465715.1"/>
    <property type="molecule type" value="Genomic_DNA"/>
</dbReference>
<dbReference type="InterPro" id="IPR005807">
    <property type="entry name" value="SecE_bac"/>
</dbReference>
<dbReference type="GO" id="GO:0006605">
    <property type="term" value="P:protein targeting"/>
    <property type="evidence" value="ECO:0007669"/>
    <property type="project" value="UniProtKB-UniRule"/>
</dbReference>
<evidence type="ECO:0000256" key="2">
    <source>
        <dbReference type="ARBA" id="ARBA00022448"/>
    </source>
</evidence>
<dbReference type="InterPro" id="IPR038379">
    <property type="entry name" value="SecE_sf"/>
</dbReference>
<dbReference type="Proteomes" id="UP000707356">
    <property type="component" value="Unassembled WGS sequence"/>
</dbReference>
<keyword evidence="4 9" id="KW-0812">Transmembrane</keyword>
<keyword evidence="3 9" id="KW-1003">Cell membrane</keyword>
<evidence type="ECO:0000313" key="11">
    <source>
        <dbReference type="Proteomes" id="UP000707356"/>
    </source>
</evidence>
<dbReference type="GO" id="GO:0008320">
    <property type="term" value="F:protein transmembrane transporter activity"/>
    <property type="evidence" value="ECO:0007669"/>
    <property type="project" value="UniProtKB-UniRule"/>
</dbReference>
<evidence type="ECO:0000256" key="5">
    <source>
        <dbReference type="ARBA" id="ARBA00022927"/>
    </source>
</evidence>
<keyword evidence="5 9" id="KW-0653">Protein transport</keyword>
<keyword evidence="6 9" id="KW-1133">Transmembrane helix</keyword>
<evidence type="ECO:0000256" key="7">
    <source>
        <dbReference type="ARBA" id="ARBA00023010"/>
    </source>
</evidence>
<reference evidence="10" key="2">
    <citation type="journal article" date="2022" name="Microbiol. Resour. Announc.">
        <title>Metagenome Sequencing to Explore Phylogenomics of Terrestrial Cyanobacteria.</title>
        <authorList>
            <person name="Ward R.D."/>
            <person name="Stajich J.E."/>
            <person name="Johansen J.R."/>
            <person name="Huntemann M."/>
            <person name="Clum A."/>
            <person name="Foster B."/>
            <person name="Foster B."/>
            <person name="Roux S."/>
            <person name="Palaniappan K."/>
            <person name="Varghese N."/>
            <person name="Mukherjee S."/>
            <person name="Reddy T.B.K."/>
            <person name="Daum C."/>
            <person name="Copeland A."/>
            <person name="Chen I.A."/>
            <person name="Ivanova N.N."/>
            <person name="Kyrpides N.C."/>
            <person name="Shapiro N."/>
            <person name="Eloe-Fadrosh E.A."/>
            <person name="Pietrasiak N."/>
        </authorList>
    </citation>
    <scope>NUCLEOTIDE SEQUENCE</scope>
    <source>
        <strain evidence="10">GSE-TBD4-15B</strain>
    </source>
</reference>
<dbReference type="AlphaFoldDB" id="A0A951PAT4"/>
<accession>A0A951PAT4</accession>
<organism evidence="10 11">
    <name type="scientific">Pegethrix bostrychoides GSE-TBD4-15B</name>
    <dbReference type="NCBI Taxonomy" id="2839662"/>
    <lineage>
        <taxon>Bacteria</taxon>
        <taxon>Bacillati</taxon>
        <taxon>Cyanobacteriota</taxon>
        <taxon>Cyanophyceae</taxon>
        <taxon>Oculatellales</taxon>
        <taxon>Oculatellaceae</taxon>
        <taxon>Pegethrix</taxon>
    </lineage>
</organism>
<evidence type="ECO:0000256" key="9">
    <source>
        <dbReference type="HAMAP-Rule" id="MF_00422"/>
    </source>
</evidence>
<dbReference type="GO" id="GO:0043952">
    <property type="term" value="P:protein transport by the Sec complex"/>
    <property type="evidence" value="ECO:0007669"/>
    <property type="project" value="UniProtKB-UniRule"/>
</dbReference>
<keyword evidence="9" id="KW-0997">Cell inner membrane</keyword>
<evidence type="ECO:0000256" key="8">
    <source>
        <dbReference type="ARBA" id="ARBA00023136"/>
    </source>
</evidence>
<evidence type="ECO:0000256" key="1">
    <source>
        <dbReference type="ARBA" id="ARBA00004370"/>
    </source>
</evidence>
<evidence type="ECO:0000313" key="10">
    <source>
        <dbReference type="EMBL" id="MBW4465715.1"/>
    </source>
</evidence>
<dbReference type="PANTHER" id="PTHR33910:SF1">
    <property type="entry name" value="PROTEIN TRANSLOCASE SUBUNIT SECE"/>
    <property type="match status" value="1"/>
</dbReference>
<comment type="similarity">
    <text evidence="9">Belongs to the SecE/SEC61-gamma family.</text>
</comment>
<dbReference type="InterPro" id="IPR001901">
    <property type="entry name" value="Translocase_SecE/Sec61-g"/>
</dbReference>
<evidence type="ECO:0000256" key="4">
    <source>
        <dbReference type="ARBA" id="ARBA00022692"/>
    </source>
</evidence>
<dbReference type="Gene3D" id="1.20.5.1030">
    <property type="entry name" value="Preprotein translocase secy subunit"/>
    <property type="match status" value="1"/>
</dbReference>
<dbReference type="GO" id="GO:0065002">
    <property type="term" value="P:intracellular protein transmembrane transport"/>
    <property type="evidence" value="ECO:0007669"/>
    <property type="project" value="UniProtKB-UniRule"/>
</dbReference>
<keyword evidence="7 9" id="KW-0811">Translocation</keyword>
<dbReference type="PANTHER" id="PTHR33910">
    <property type="entry name" value="PROTEIN TRANSLOCASE SUBUNIT SECE"/>
    <property type="match status" value="1"/>
</dbReference>
<name>A0A951PAT4_9CYAN</name>
<proteinExistence type="inferred from homology"/>
<dbReference type="NCBIfam" id="TIGR00964">
    <property type="entry name" value="secE_bact"/>
    <property type="match status" value="1"/>
</dbReference>
<comment type="subunit">
    <text evidence="9">Component of the Sec protein translocase complex. Heterotrimer consisting of SecY, SecE and SecG subunits. The heterotrimers can form oligomers, although 1 heterotrimer is thought to be able to translocate proteins. Interacts with the ribosome. Interacts with SecDF, and other proteins may be involved. Interacts with SecA.</text>
</comment>
<dbReference type="HAMAP" id="MF_00422">
    <property type="entry name" value="SecE"/>
    <property type="match status" value="1"/>
</dbReference>
<evidence type="ECO:0000256" key="6">
    <source>
        <dbReference type="ARBA" id="ARBA00022989"/>
    </source>
</evidence>
<evidence type="ECO:0000256" key="3">
    <source>
        <dbReference type="ARBA" id="ARBA00022475"/>
    </source>
</evidence>
<dbReference type="Pfam" id="PF00584">
    <property type="entry name" value="SecE"/>
    <property type="match status" value="1"/>
</dbReference>